<evidence type="ECO:0000256" key="1">
    <source>
        <dbReference type="SAM" id="MobiDB-lite"/>
    </source>
</evidence>
<sequence length="111" mass="11067">MPSGCRVVGAGVSTADRPGESAATAGAAGAAKASRSAAATKDRRDVFRCGSDALLNMIDTVRTSVAGPSGRSPAQSERAAPPSMRMDSPLMYAAASETRKAASLPISATVA</sequence>
<evidence type="ECO:0000313" key="2">
    <source>
        <dbReference type="EMBL" id="GAA0355829.1"/>
    </source>
</evidence>
<protein>
    <submittedName>
        <fullName evidence="2">Uncharacterized protein</fullName>
    </submittedName>
</protein>
<comment type="caution">
    <text evidence="2">The sequence shown here is derived from an EMBL/GenBank/DDBJ whole genome shotgun (WGS) entry which is preliminary data.</text>
</comment>
<keyword evidence="3" id="KW-1185">Reference proteome</keyword>
<name>A0ABP3GVI9_9ACTN</name>
<evidence type="ECO:0000313" key="3">
    <source>
        <dbReference type="Proteomes" id="UP001500063"/>
    </source>
</evidence>
<dbReference type="Proteomes" id="UP001500063">
    <property type="component" value="Unassembled WGS sequence"/>
</dbReference>
<proteinExistence type="predicted"/>
<accession>A0ABP3GVI9</accession>
<feature type="compositionally biased region" description="Low complexity" evidence="1">
    <location>
        <begin position="22"/>
        <end position="39"/>
    </location>
</feature>
<reference evidence="3" key="1">
    <citation type="journal article" date="2019" name="Int. J. Syst. Evol. Microbiol.">
        <title>The Global Catalogue of Microorganisms (GCM) 10K type strain sequencing project: providing services to taxonomists for standard genome sequencing and annotation.</title>
        <authorList>
            <consortium name="The Broad Institute Genomics Platform"/>
            <consortium name="The Broad Institute Genome Sequencing Center for Infectious Disease"/>
            <person name="Wu L."/>
            <person name="Ma J."/>
        </authorList>
    </citation>
    <scope>NUCLEOTIDE SEQUENCE [LARGE SCALE GENOMIC DNA]</scope>
    <source>
        <strain evidence="3">JCM 4565</strain>
    </source>
</reference>
<feature type="region of interest" description="Disordered" evidence="1">
    <location>
        <begin position="1"/>
        <end position="42"/>
    </location>
</feature>
<organism evidence="2 3">
    <name type="scientific">Streptomyces blastmyceticus</name>
    <dbReference type="NCBI Taxonomy" id="68180"/>
    <lineage>
        <taxon>Bacteria</taxon>
        <taxon>Bacillati</taxon>
        <taxon>Actinomycetota</taxon>
        <taxon>Actinomycetes</taxon>
        <taxon>Kitasatosporales</taxon>
        <taxon>Streptomycetaceae</taxon>
        <taxon>Streptomyces</taxon>
    </lineage>
</organism>
<feature type="region of interest" description="Disordered" evidence="1">
    <location>
        <begin position="64"/>
        <end position="86"/>
    </location>
</feature>
<gene>
    <name evidence="2" type="ORF">GCM10010319_36280</name>
</gene>
<dbReference type="EMBL" id="BAAABW010000018">
    <property type="protein sequence ID" value="GAA0355829.1"/>
    <property type="molecule type" value="Genomic_DNA"/>
</dbReference>